<name>A0ABQ1CG99_9MYCO</name>
<comment type="subunit">
    <text evidence="2">Part of the Csm effector complex that includes Cas10, Csm2, Csm3, Csm4 and Csm5.</text>
</comment>
<evidence type="ECO:0000259" key="4">
    <source>
        <dbReference type="Pfam" id="PF03787"/>
    </source>
</evidence>
<keyword evidence="1" id="KW-0051">Antiviral defense</keyword>
<feature type="region of interest" description="Disordered" evidence="3">
    <location>
        <begin position="183"/>
        <end position="202"/>
    </location>
</feature>
<dbReference type="EMBL" id="BLKX01000003">
    <property type="protein sequence ID" value="GFG83255.1"/>
    <property type="molecule type" value="Genomic_DNA"/>
</dbReference>
<evidence type="ECO:0000313" key="5">
    <source>
        <dbReference type="EMBL" id="GFG83255.1"/>
    </source>
</evidence>
<comment type="caution">
    <text evidence="5">The sequence shown here is derived from an EMBL/GenBank/DDBJ whole genome shotgun (WGS) entry which is preliminary data.</text>
</comment>
<accession>A0ABQ1CG99</accession>
<sequence>MRTPLICAHWDIQILARSAIVHRDDDDNTAGSDTFSLFRREDIIGPDGSQLQVPIISGNSFRGILRRTGEALTAAVLNYENQLPVPAAHLLSNGGRLAKARDAKGRTPFTDEQERRLKDLIPHIAVFGGAASGRIMSGLLMVGKVLPEVSELAHILPLPPANPPSPAMLALGEEFFTHLNDHRRSIQHPPGPDPDRTTSPLGRYSGETLRAGTHLQTFIRINNATPIQLAFLRTVLDDFSANGHLGGRTAAGYGRISATSTMTVIRGADDTGADWASQLAERRDEALAALTQLT</sequence>
<organism evidence="5 6">
    <name type="scientific">Mycobacterium paragordonae</name>
    <dbReference type="NCBI Taxonomy" id="1389713"/>
    <lineage>
        <taxon>Bacteria</taxon>
        <taxon>Bacillati</taxon>
        <taxon>Actinomycetota</taxon>
        <taxon>Actinomycetes</taxon>
        <taxon>Mycobacteriales</taxon>
        <taxon>Mycobacteriaceae</taxon>
        <taxon>Mycobacterium</taxon>
    </lineage>
</organism>
<evidence type="ECO:0000256" key="3">
    <source>
        <dbReference type="SAM" id="MobiDB-lite"/>
    </source>
</evidence>
<dbReference type="RefSeq" id="WP_120795152.1">
    <property type="nucleotide sequence ID" value="NZ_BLKX01000003.1"/>
</dbReference>
<dbReference type="InterPro" id="IPR005537">
    <property type="entry name" value="RAMP_III_fam"/>
</dbReference>
<keyword evidence="6" id="KW-1185">Reference proteome</keyword>
<gene>
    <name evidence="5" type="ORF">MPRG_65310</name>
</gene>
<evidence type="ECO:0000256" key="2">
    <source>
        <dbReference type="ARBA" id="ARBA00093789"/>
    </source>
</evidence>
<protein>
    <recommendedName>
        <fullName evidence="4">CRISPR type III-associated protein domain-containing protein</fullName>
    </recommendedName>
</protein>
<proteinExistence type="predicted"/>
<feature type="domain" description="CRISPR type III-associated protein" evidence="4">
    <location>
        <begin position="44"/>
        <end position="257"/>
    </location>
</feature>
<dbReference type="Proteomes" id="UP000465240">
    <property type="component" value="Unassembled WGS sequence"/>
</dbReference>
<evidence type="ECO:0000313" key="6">
    <source>
        <dbReference type="Proteomes" id="UP000465240"/>
    </source>
</evidence>
<evidence type="ECO:0000256" key="1">
    <source>
        <dbReference type="ARBA" id="ARBA00023118"/>
    </source>
</evidence>
<dbReference type="Pfam" id="PF03787">
    <property type="entry name" value="RAMPs"/>
    <property type="match status" value="1"/>
</dbReference>
<reference evidence="5 6" key="1">
    <citation type="journal article" date="2019" name="Emerg. Microbes Infect.">
        <title>Comprehensive subspecies identification of 175 nontuberculous mycobacteria species based on 7547 genomic profiles.</title>
        <authorList>
            <person name="Matsumoto Y."/>
            <person name="Kinjo T."/>
            <person name="Motooka D."/>
            <person name="Nabeya D."/>
            <person name="Jung N."/>
            <person name="Uechi K."/>
            <person name="Horii T."/>
            <person name="Iida T."/>
            <person name="Fujita J."/>
            <person name="Nakamura S."/>
        </authorList>
    </citation>
    <scope>NUCLEOTIDE SEQUENCE [LARGE SCALE GENOMIC DNA]</scope>
    <source>
        <strain evidence="5 6">JCM 18565</strain>
    </source>
</reference>